<reference evidence="1 2" key="1">
    <citation type="submission" date="2019-12" db="EMBL/GenBank/DDBJ databases">
        <authorList>
            <person name="Alioto T."/>
            <person name="Alioto T."/>
            <person name="Gomez Garrido J."/>
        </authorList>
    </citation>
    <scope>NUCLEOTIDE SEQUENCE [LARGE SCALE GENOMIC DNA]</scope>
</reference>
<gene>
    <name evidence="1" type="ORF">OLEA9_A107110</name>
</gene>
<sequence>MASPGELKFIEELQVDIINTDVGKLKLAKLQETRTSIKGHLVLKKKLLRLTNFGISRYDVDRIMASSSLLSKEMAKQNKDMDSSNKIFDNNPSNYNHHLKVANASKEDNSNVPNWKMALYHKTGGVDDFRSGSYYIGVNGMIGIEAMN</sequence>
<dbReference type="Proteomes" id="UP000594638">
    <property type="component" value="Unassembled WGS sequence"/>
</dbReference>
<proteinExistence type="predicted"/>
<accession>A0A8S0T4F4</accession>
<comment type="caution">
    <text evidence="1">The sequence shown here is derived from an EMBL/GenBank/DDBJ whole genome shotgun (WGS) entry which is preliminary data.</text>
</comment>
<evidence type="ECO:0000313" key="1">
    <source>
        <dbReference type="EMBL" id="CAA2999734.1"/>
    </source>
</evidence>
<keyword evidence="2" id="KW-1185">Reference proteome</keyword>
<dbReference type="AlphaFoldDB" id="A0A8S0T4F4"/>
<evidence type="ECO:0000313" key="2">
    <source>
        <dbReference type="Proteomes" id="UP000594638"/>
    </source>
</evidence>
<protein>
    <submittedName>
        <fullName evidence="1">Uncharacterized protein</fullName>
    </submittedName>
</protein>
<dbReference type="Gramene" id="OE9A107110T1">
    <property type="protein sequence ID" value="OE9A107110C1"/>
    <property type="gene ID" value="OE9A107110"/>
</dbReference>
<dbReference type="EMBL" id="CACTIH010005649">
    <property type="protein sequence ID" value="CAA2999734.1"/>
    <property type="molecule type" value="Genomic_DNA"/>
</dbReference>
<name>A0A8S0T4F4_OLEEU</name>
<organism evidence="1 2">
    <name type="scientific">Olea europaea subsp. europaea</name>
    <dbReference type="NCBI Taxonomy" id="158383"/>
    <lineage>
        <taxon>Eukaryota</taxon>
        <taxon>Viridiplantae</taxon>
        <taxon>Streptophyta</taxon>
        <taxon>Embryophyta</taxon>
        <taxon>Tracheophyta</taxon>
        <taxon>Spermatophyta</taxon>
        <taxon>Magnoliopsida</taxon>
        <taxon>eudicotyledons</taxon>
        <taxon>Gunneridae</taxon>
        <taxon>Pentapetalae</taxon>
        <taxon>asterids</taxon>
        <taxon>lamiids</taxon>
        <taxon>Lamiales</taxon>
        <taxon>Oleaceae</taxon>
        <taxon>Oleeae</taxon>
        <taxon>Olea</taxon>
    </lineage>
</organism>